<dbReference type="RefSeq" id="WP_378525019.1">
    <property type="nucleotide sequence ID" value="NZ_JBHSNW010000043.1"/>
</dbReference>
<evidence type="ECO:0000259" key="4">
    <source>
        <dbReference type="PROSITE" id="PS50949"/>
    </source>
</evidence>
<dbReference type="EMBL" id="JBHSNW010000043">
    <property type="protein sequence ID" value="MFC5821948.1"/>
    <property type="molecule type" value="Genomic_DNA"/>
</dbReference>
<gene>
    <name evidence="5" type="ORF">ACFPUY_43285</name>
</gene>
<accession>A0ABW1CAU5</accession>
<proteinExistence type="predicted"/>
<dbReference type="InterPro" id="IPR050679">
    <property type="entry name" value="Bact_HTH_transcr_reg"/>
</dbReference>
<organism evidence="5 6">
    <name type="scientific">Nonomuraea harbinensis</name>
    <dbReference type="NCBI Taxonomy" id="1286938"/>
    <lineage>
        <taxon>Bacteria</taxon>
        <taxon>Bacillati</taxon>
        <taxon>Actinomycetota</taxon>
        <taxon>Actinomycetes</taxon>
        <taxon>Streptosporangiales</taxon>
        <taxon>Streptosporangiaceae</taxon>
        <taxon>Nonomuraea</taxon>
    </lineage>
</organism>
<dbReference type="Pfam" id="PF00392">
    <property type="entry name" value="GntR"/>
    <property type="match status" value="1"/>
</dbReference>
<keyword evidence="1" id="KW-0805">Transcription regulation</keyword>
<dbReference type="PANTHER" id="PTHR44846:SF17">
    <property type="entry name" value="GNTR-FAMILY TRANSCRIPTIONAL REGULATOR"/>
    <property type="match status" value="1"/>
</dbReference>
<dbReference type="PANTHER" id="PTHR44846">
    <property type="entry name" value="MANNOSYL-D-GLYCERATE TRANSPORT/METABOLISM SYSTEM REPRESSOR MNGR-RELATED"/>
    <property type="match status" value="1"/>
</dbReference>
<dbReference type="InterPro" id="IPR036388">
    <property type="entry name" value="WH-like_DNA-bd_sf"/>
</dbReference>
<keyword evidence="3" id="KW-0804">Transcription</keyword>
<dbReference type="Gene3D" id="1.10.10.10">
    <property type="entry name" value="Winged helix-like DNA-binding domain superfamily/Winged helix DNA-binding domain"/>
    <property type="match status" value="1"/>
</dbReference>
<dbReference type="Proteomes" id="UP001596096">
    <property type="component" value="Unassembled WGS sequence"/>
</dbReference>
<dbReference type="SUPFAM" id="SSF46785">
    <property type="entry name" value="Winged helix' DNA-binding domain"/>
    <property type="match status" value="1"/>
</dbReference>
<feature type="domain" description="HTH gntR-type" evidence="4">
    <location>
        <begin position="8"/>
        <end position="76"/>
    </location>
</feature>
<dbReference type="InterPro" id="IPR036390">
    <property type="entry name" value="WH_DNA-bd_sf"/>
</dbReference>
<dbReference type="CDD" id="cd07377">
    <property type="entry name" value="WHTH_GntR"/>
    <property type="match status" value="1"/>
</dbReference>
<reference evidence="6" key="1">
    <citation type="journal article" date="2019" name="Int. J. Syst. Evol. Microbiol.">
        <title>The Global Catalogue of Microorganisms (GCM) 10K type strain sequencing project: providing services to taxonomists for standard genome sequencing and annotation.</title>
        <authorList>
            <consortium name="The Broad Institute Genomics Platform"/>
            <consortium name="The Broad Institute Genome Sequencing Center for Infectious Disease"/>
            <person name="Wu L."/>
            <person name="Ma J."/>
        </authorList>
    </citation>
    <scope>NUCLEOTIDE SEQUENCE [LARGE SCALE GENOMIC DNA]</scope>
    <source>
        <strain evidence="6">CGMCC 4.7106</strain>
    </source>
</reference>
<name>A0ABW1CAU5_9ACTN</name>
<evidence type="ECO:0000313" key="5">
    <source>
        <dbReference type="EMBL" id="MFC5821948.1"/>
    </source>
</evidence>
<dbReference type="InterPro" id="IPR000524">
    <property type="entry name" value="Tscrpt_reg_HTH_GntR"/>
</dbReference>
<dbReference type="SMART" id="SM00345">
    <property type="entry name" value="HTH_GNTR"/>
    <property type="match status" value="1"/>
</dbReference>
<keyword evidence="6" id="KW-1185">Reference proteome</keyword>
<comment type="caution">
    <text evidence="5">The sequence shown here is derived from an EMBL/GenBank/DDBJ whole genome shotgun (WGS) entry which is preliminary data.</text>
</comment>
<evidence type="ECO:0000256" key="2">
    <source>
        <dbReference type="ARBA" id="ARBA00023125"/>
    </source>
</evidence>
<evidence type="ECO:0000256" key="1">
    <source>
        <dbReference type="ARBA" id="ARBA00023015"/>
    </source>
</evidence>
<evidence type="ECO:0000256" key="3">
    <source>
        <dbReference type="ARBA" id="ARBA00023163"/>
    </source>
</evidence>
<sequence>MIDPDGAQPVYVQVAADLRRRIEAGEYPPRRRLPSVVALEHEYGVARNTVLKAIGLLRNSGIVYTVRNWGTVVRGTGAVVVMEPGSRGIYREATDREREQLDLAEGTAVFVVERADGEMEVLPAAEVEVRGPES</sequence>
<keyword evidence="2" id="KW-0238">DNA-binding</keyword>
<evidence type="ECO:0000313" key="6">
    <source>
        <dbReference type="Proteomes" id="UP001596096"/>
    </source>
</evidence>
<protein>
    <submittedName>
        <fullName evidence="5">GntR family transcriptional regulator</fullName>
    </submittedName>
</protein>
<dbReference type="PROSITE" id="PS50949">
    <property type="entry name" value="HTH_GNTR"/>
    <property type="match status" value="1"/>
</dbReference>